<evidence type="ECO:0000313" key="2">
    <source>
        <dbReference type="EMBL" id="GLQ66295.1"/>
    </source>
</evidence>
<dbReference type="EMBL" id="BSNV01000008">
    <property type="protein sequence ID" value="GLQ66295.1"/>
    <property type="molecule type" value="Genomic_DNA"/>
</dbReference>
<name>A0ABQ5WTD2_9PROT</name>
<dbReference type="Gene3D" id="2.40.50.100">
    <property type="match status" value="1"/>
</dbReference>
<dbReference type="InterPro" id="IPR000089">
    <property type="entry name" value="Biotin_lipoyl"/>
</dbReference>
<dbReference type="Proteomes" id="UP001156629">
    <property type="component" value="Unassembled WGS sequence"/>
</dbReference>
<feature type="domain" description="Lipoyl-binding" evidence="1">
    <location>
        <begin position="75"/>
        <end position="141"/>
    </location>
</feature>
<protein>
    <recommendedName>
        <fullName evidence="1">Lipoyl-binding domain-containing protein</fullName>
    </recommendedName>
</protein>
<comment type="caution">
    <text evidence="2">The sequence shown here is derived from an EMBL/GenBank/DDBJ whole genome shotgun (WGS) entry which is preliminary data.</text>
</comment>
<dbReference type="InterPro" id="IPR011053">
    <property type="entry name" value="Single_hybrid_motif"/>
</dbReference>
<dbReference type="GeneID" id="76195125"/>
<gene>
    <name evidence="2" type="ORF">GCM10007870_18790</name>
</gene>
<dbReference type="Pfam" id="PF00364">
    <property type="entry name" value="Biotin_lipoyl"/>
    <property type="match status" value="1"/>
</dbReference>
<proteinExistence type="predicted"/>
<dbReference type="RefSeq" id="WP_099286946.1">
    <property type="nucleotide sequence ID" value="NZ_BEWP01000007.1"/>
</dbReference>
<keyword evidence="3" id="KW-1185">Reference proteome</keyword>
<evidence type="ECO:0000313" key="3">
    <source>
        <dbReference type="Proteomes" id="UP001156629"/>
    </source>
</evidence>
<dbReference type="SUPFAM" id="SSF51230">
    <property type="entry name" value="Single hybrid motif"/>
    <property type="match status" value="1"/>
</dbReference>
<evidence type="ECO:0000259" key="1">
    <source>
        <dbReference type="Pfam" id="PF00364"/>
    </source>
</evidence>
<accession>A0ABQ5WTD2</accession>
<organism evidence="2 3">
    <name type="scientific">Gluconobacter kondonii</name>
    <dbReference type="NCBI Taxonomy" id="941463"/>
    <lineage>
        <taxon>Bacteria</taxon>
        <taxon>Pseudomonadati</taxon>
        <taxon>Pseudomonadota</taxon>
        <taxon>Alphaproteobacteria</taxon>
        <taxon>Acetobacterales</taxon>
        <taxon>Acetobacteraceae</taxon>
        <taxon>Gluconobacter</taxon>
    </lineage>
</organism>
<reference evidence="3" key="1">
    <citation type="journal article" date="2019" name="Int. J. Syst. Evol. Microbiol.">
        <title>The Global Catalogue of Microorganisms (GCM) 10K type strain sequencing project: providing services to taxonomists for standard genome sequencing and annotation.</title>
        <authorList>
            <consortium name="The Broad Institute Genomics Platform"/>
            <consortium name="The Broad Institute Genome Sequencing Center for Infectious Disease"/>
            <person name="Wu L."/>
            <person name="Ma J."/>
        </authorList>
    </citation>
    <scope>NUCLEOTIDE SEQUENCE [LARGE SCALE GENOMIC DNA]</scope>
    <source>
        <strain evidence="3">NBRC 3266</strain>
    </source>
</reference>
<sequence length="146" mass="15181">MKTVDNQIPMFEGIPSPDDLARLADLLLEAGLETIELSDGKGARCFMRMTAPVTRPDVQIAEDAASATEATSRLEIRAPYFGTLVLTDLAKVGTSVAAGAVVAQMQIGVLQIPVIVPVAGTVMDVVGEDGALTGYGALIVQVEPAN</sequence>